<evidence type="ECO:0000256" key="7">
    <source>
        <dbReference type="SAM" id="MobiDB-lite"/>
    </source>
</evidence>
<dbReference type="PANTHER" id="PTHR11848:SF270">
    <property type="entry name" value="BONE MORPHOGENETIC PROTEIN 3-LIKE"/>
    <property type="match status" value="1"/>
</dbReference>
<keyword evidence="5" id="KW-1015">Disulfide bond</keyword>
<evidence type="ECO:0000313" key="11">
    <source>
        <dbReference type="Proteomes" id="UP000291343"/>
    </source>
</evidence>
<evidence type="ECO:0000259" key="9">
    <source>
        <dbReference type="PROSITE" id="PS51362"/>
    </source>
</evidence>
<accession>A0A482XNS0</accession>
<dbReference type="PROSITE" id="PS51362">
    <property type="entry name" value="TGF_BETA_2"/>
    <property type="match status" value="1"/>
</dbReference>
<comment type="similarity">
    <text evidence="2 6">Belongs to the TGF-beta family.</text>
</comment>
<evidence type="ECO:0000256" key="8">
    <source>
        <dbReference type="SAM" id="SignalP"/>
    </source>
</evidence>
<dbReference type="Gene3D" id="2.10.90.10">
    <property type="entry name" value="Cystine-knot cytokines"/>
    <property type="match status" value="1"/>
</dbReference>
<evidence type="ECO:0000256" key="6">
    <source>
        <dbReference type="RuleBase" id="RU000354"/>
    </source>
</evidence>
<dbReference type="Gene3D" id="2.60.120.970">
    <property type="match status" value="1"/>
</dbReference>
<evidence type="ECO:0000256" key="2">
    <source>
        <dbReference type="ARBA" id="ARBA00006656"/>
    </source>
</evidence>
<feature type="signal peptide" evidence="8">
    <location>
        <begin position="1"/>
        <end position="20"/>
    </location>
</feature>
<evidence type="ECO:0000313" key="10">
    <source>
        <dbReference type="EMBL" id="RZF47180.1"/>
    </source>
</evidence>
<feature type="chain" id="PRO_5019817115" description="TGF-beta family profile domain-containing protein" evidence="8">
    <location>
        <begin position="21"/>
        <end position="510"/>
    </location>
</feature>
<dbReference type="OrthoDB" id="5987191at2759"/>
<feature type="compositionally biased region" description="Acidic residues" evidence="7">
    <location>
        <begin position="230"/>
        <end position="242"/>
    </location>
</feature>
<dbReference type="GO" id="GO:0005615">
    <property type="term" value="C:extracellular space"/>
    <property type="evidence" value="ECO:0007669"/>
    <property type="project" value="TreeGrafter"/>
</dbReference>
<evidence type="ECO:0000256" key="4">
    <source>
        <dbReference type="ARBA" id="ARBA00023030"/>
    </source>
</evidence>
<proteinExistence type="inferred from homology"/>
<dbReference type="EMBL" id="QKKF02004629">
    <property type="protein sequence ID" value="RZF47180.1"/>
    <property type="molecule type" value="Genomic_DNA"/>
</dbReference>
<dbReference type="SUPFAM" id="SSF57501">
    <property type="entry name" value="Cystine-knot cytokines"/>
    <property type="match status" value="1"/>
</dbReference>
<dbReference type="PROSITE" id="PS00250">
    <property type="entry name" value="TGF_BETA_1"/>
    <property type="match status" value="1"/>
</dbReference>
<evidence type="ECO:0000256" key="1">
    <source>
        <dbReference type="ARBA" id="ARBA00004613"/>
    </source>
</evidence>
<dbReference type="Proteomes" id="UP000291343">
    <property type="component" value="Unassembled WGS sequence"/>
</dbReference>
<evidence type="ECO:0000256" key="5">
    <source>
        <dbReference type="ARBA" id="ARBA00023157"/>
    </source>
</evidence>
<reference evidence="10 11" key="1">
    <citation type="journal article" date="2017" name="Gigascience">
        <title>Genome sequence of the small brown planthopper, Laodelphax striatellus.</title>
        <authorList>
            <person name="Zhu J."/>
            <person name="Jiang F."/>
            <person name="Wang X."/>
            <person name="Yang P."/>
            <person name="Bao Y."/>
            <person name="Zhao W."/>
            <person name="Wang W."/>
            <person name="Lu H."/>
            <person name="Wang Q."/>
            <person name="Cui N."/>
            <person name="Li J."/>
            <person name="Chen X."/>
            <person name="Luo L."/>
            <person name="Yu J."/>
            <person name="Kang L."/>
            <person name="Cui F."/>
        </authorList>
    </citation>
    <scope>NUCLEOTIDE SEQUENCE [LARGE SCALE GENOMIC DNA]</scope>
    <source>
        <strain evidence="10">Lst14</strain>
    </source>
</reference>
<dbReference type="STRING" id="195883.A0A482XNS0"/>
<dbReference type="SMART" id="SM00204">
    <property type="entry name" value="TGFB"/>
    <property type="match status" value="1"/>
</dbReference>
<name>A0A482XNS0_LAOST</name>
<feature type="domain" description="TGF-beta family profile" evidence="9">
    <location>
        <begin position="378"/>
        <end position="510"/>
    </location>
</feature>
<dbReference type="InParanoid" id="A0A482XNS0"/>
<comment type="caution">
    <text evidence="10">The sequence shown here is derived from an EMBL/GenBank/DDBJ whole genome shotgun (WGS) entry which is preliminary data.</text>
</comment>
<dbReference type="Pfam" id="PF00019">
    <property type="entry name" value="TGF_beta"/>
    <property type="match status" value="1"/>
</dbReference>
<keyword evidence="3" id="KW-0964">Secreted</keyword>
<dbReference type="InterPro" id="IPR001839">
    <property type="entry name" value="TGF-b_C"/>
</dbReference>
<organism evidence="10 11">
    <name type="scientific">Laodelphax striatellus</name>
    <name type="common">Small brown planthopper</name>
    <name type="synonym">Delphax striatella</name>
    <dbReference type="NCBI Taxonomy" id="195883"/>
    <lineage>
        <taxon>Eukaryota</taxon>
        <taxon>Metazoa</taxon>
        <taxon>Ecdysozoa</taxon>
        <taxon>Arthropoda</taxon>
        <taxon>Hexapoda</taxon>
        <taxon>Insecta</taxon>
        <taxon>Pterygota</taxon>
        <taxon>Neoptera</taxon>
        <taxon>Paraneoptera</taxon>
        <taxon>Hemiptera</taxon>
        <taxon>Auchenorrhyncha</taxon>
        <taxon>Fulgoroidea</taxon>
        <taxon>Delphacidae</taxon>
        <taxon>Criomorphinae</taxon>
        <taxon>Laodelphax</taxon>
    </lineage>
</organism>
<keyword evidence="11" id="KW-1185">Reference proteome</keyword>
<dbReference type="GO" id="GO:0005125">
    <property type="term" value="F:cytokine activity"/>
    <property type="evidence" value="ECO:0007669"/>
    <property type="project" value="TreeGrafter"/>
</dbReference>
<dbReference type="InterPro" id="IPR029034">
    <property type="entry name" value="Cystine-knot_cytokine"/>
</dbReference>
<dbReference type="InterPro" id="IPR015615">
    <property type="entry name" value="TGF-beta-rel"/>
</dbReference>
<sequence length="510" mass="57040">MALSVIFIAILALSTGLAAGKNTERNELEAAIQDIFKEFFGLSPPEMHHLTPPPRHMLNLFRKYTTEHAGKEKDSDNPNTVRNIFPMKGPASLSDVVLFNVSSVRASEDLQLAQLHLNRRRLHQRHPHPPPSRRHSRLLPPPHRLRLYQVTGTRLTSIGDVPLQPATRRGWHSVDITDQLNELLLHPGLTGSLLGVRFEAPKGKSLTPKHFLRDNPGSPSAFLMLYSEDDPNSVEEGEDHEEEAGKRVSRPHTHDLAMKIQKVSGGGKQWSSEMSNDLQYVFPGAASSSNLILNKVNASTLANKHASHLNRVESDGKIVLTKHMARQLPPSERQRRSLESGLSPIDEMEDANDAARLADADADADTDAKTRQSRMIIRGRNKIPEPTRRPTVEPIAEQCGVQSLTVDFADIGWDKWIYMPKSFEARFCAGSCLFPNALQLDNENHTNEVGQLNNHAYIQSFLRSYLGHNELPPLCCSPNKLKSVKFLYNDNGSVVIREFPDMNVESCSCR</sequence>
<protein>
    <recommendedName>
        <fullName evidence="9">TGF-beta family profile domain-containing protein</fullName>
    </recommendedName>
</protein>
<keyword evidence="4 6" id="KW-0339">Growth factor</keyword>
<feature type="region of interest" description="Disordered" evidence="7">
    <location>
        <begin position="230"/>
        <end position="252"/>
    </location>
</feature>
<dbReference type="PANTHER" id="PTHR11848">
    <property type="entry name" value="TGF-BETA FAMILY"/>
    <property type="match status" value="1"/>
</dbReference>
<gene>
    <name evidence="10" type="ORF">LSTR_LSTR004889</name>
</gene>
<dbReference type="InterPro" id="IPR017948">
    <property type="entry name" value="TGFb_CS"/>
</dbReference>
<dbReference type="AlphaFoldDB" id="A0A482XNS0"/>
<keyword evidence="8" id="KW-0732">Signal</keyword>
<comment type="subcellular location">
    <subcellularLocation>
        <location evidence="1">Secreted</location>
    </subcellularLocation>
</comment>
<dbReference type="GO" id="GO:0008083">
    <property type="term" value="F:growth factor activity"/>
    <property type="evidence" value="ECO:0007669"/>
    <property type="project" value="UniProtKB-KW"/>
</dbReference>
<evidence type="ECO:0000256" key="3">
    <source>
        <dbReference type="ARBA" id="ARBA00022525"/>
    </source>
</evidence>